<evidence type="ECO:0000313" key="3">
    <source>
        <dbReference type="EMBL" id="CAB9501327.1"/>
    </source>
</evidence>
<dbReference type="InterPro" id="IPR018997">
    <property type="entry name" value="PUB_domain"/>
</dbReference>
<reference evidence="3" key="1">
    <citation type="submission" date="2020-06" db="EMBL/GenBank/DDBJ databases">
        <authorList>
            <consortium name="Plant Systems Biology data submission"/>
        </authorList>
    </citation>
    <scope>NUCLEOTIDE SEQUENCE</scope>
    <source>
        <strain evidence="3">D6</strain>
    </source>
</reference>
<sequence>MAAATKHLDALLLDGSTTVQQKIDCLKLLKVVTKNLSDPAKSSDPKYRQLKLDNEKVRSKIVTCPSAVPLLVALGFAEVQEEGSPVLRVDASKAIDHAIMTTMMNEIVSTLNNLDQSNLQNKKPKLNPSNSITSSSSTSGKLSEKQKARILLEEKERKDREAAKAHREKNVALLKQDKYVRQNDENWSSKPSAACVKTGDAISTFRDKYGE</sequence>
<dbReference type="CDD" id="cd09212">
    <property type="entry name" value="PUB"/>
    <property type="match status" value="1"/>
</dbReference>
<evidence type="ECO:0000313" key="4">
    <source>
        <dbReference type="Proteomes" id="UP001153069"/>
    </source>
</evidence>
<feature type="region of interest" description="Disordered" evidence="1">
    <location>
        <begin position="118"/>
        <end position="147"/>
    </location>
</feature>
<organism evidence="3 4">
    <name type="scientific">Seminavis robusta</name>
    <dbReference type="NCBI Taxonomy" id="568900"/>
    <lineage>
        <taxon>Eukaryota</taxon>
        <taxon>Sar</taxon>
        <taxon>Stramenopiles</taxon>
        <taxon>Ochrophyta</taxon>
        <taxon>Bacillariophyta</taxon>
        <taxon>Bacillariophyceae</taxon>
        <taxon>Bacillariophycidae</taxon>
        <taxon>Naviculales</taxon>
        <taxon>Naviculaceae</taxon>
        <taxon>Seminavis</taxon>
    </lineage>
</organism>
<evidence type="ECO:0000256" key="1">
    <source>
        <dbReference type="SAM" id="MobiDB-lite"/>
    </source>
</evidence>
<dbReference type="Pfam" id="PF09409">
    <property type="entry name" value="PUB"/>
    <property type="match status" value="1"/>
</dbReference>
<name>A0A9N8H689_9STRA</name>
<feature type="domain" description="PUB" evidence="2">
    <location>
        <begin position="23"/>
        <end position="88"/>
    </location>
</feature>
<keyword evidence="4" id="KW-1185">Reference proteome</keyword>
<dbReference type="Gene3D" id="1.20.58.2190">
    <property type="match status" value="1"/>
</dbReference>
<dbReference type="Proteomes" id="UP001153069">
    <property type="component" value="Unassembled WGS sequence"/>
</dbReference>
<feature type="compositionally biased region" description="Low complexity" evidence="1">
    <location>
        <begin position="129"/>
        <end position="139"/>
    </location>
</feature>
<gene>
    <name evidence="3" type="ORF">SEMRO_105_G053290.1</name>
</gene>
<dbReference type="SUPFAM" id="SSF143503">
    <property type="entry name" value="PUG domain-like"/>
    <property type="match status" value="1"/>
</dbReference>
<dbReference type="AlphaFoldDB" id="A0A9N8H689"/>
<dbReference type="InterPro" id="IPR036339">
    <property type="entry name" value="PUB-like_dom_sf"/>
</dbReference>
<evidence type="ECO:0000259" key="2">
    <source>
        <dbReference type="Pfam" id="PF09409"/>
    </source>
</evidence>
<dbReference type="OrthoDB" id="41572at2759"/>
<proteinExistence type="predicted"/>
<accession>A0A9N8H689</accession>
<dbReference type="EMBL" id="CAICTM010000104">
    <property type="protein sequence ID" value="CAB9501327.1"/>
    <property type="molecule type" value="Genomic_DNA"/>
</dbReference>
<protein>
    <recommendedName>
        <fullName evidence="2">PUB domain-containing protein</fullName>
    </recommendedName>
</protein>
<comment type="caution">
    <text evidence="3">The sequence shown here is derived from an EMBL/GenBank/DDBJ whole genome shotgun (WGS) entry which is preliminary data.</text>
</comment>